<dbReference type="EMBL" id="JAGMVJ010000001">
    <property type="protein sequence ID" value="KAH7095301.1"/>
    <property type="molecule type" value="Genomic_DNA"/>
</dbReference>
<reference evidence="2" key="1">
    <citation type="journal article" date="2021" name="Nat. Commun.">
        <title>Genetic determinants of endophytism in the Arabidopsis root mycobiome.</title>
        <authorList>
            <person name="Mesny F."/>
            <person name="Miyauchi S."/>
            <person name="Thiergart T."/>
            <person name="Pickel B."/>
            <person name="Atanasova L."/>
            <person name="Karlsson M."/>
            <person name="Huettel B."/>
            <person name="Barry K.W."/>
            <person name="Haridas S."/>
            <person name="Chen C."/>
            <person name="Bauer D."/>
            <person name="Andreopoulos W."/>
            <person name="Pangilinan J."/>
            <person name="LaButti K."/>
            <person name="Riley R."/>
            <person name="Lipzen A."/>
            <person name="Clum A."/>
            <person name="Drula E."/>
            <person name="Henrissat B."/>
            <person name="Kohler A."/>
            <person name="Grigoriev I.V."/>
            <person name="Martin F.M."/>
            <person name="Hacquard S."/>
        </authorList>
    </citation>
    <scope>NUCLEOTIDE SEQUENCE</scope>
    <source>
        <strain evidence="2">MPI-SDFR-AT-0120</strain>
    </source>
</reference>
<dbReference type="InterPro" id="IPR052820">
    <property type="entry name" value="PhiA_domain"/>
</dbReference>
<organism evidence="2 3">
    <name type="scientific">Paraphoma chrysanthemicola</name>
    <dbReference type="NCBI Taxonomy" id="798071"/>
    <lineage>
        <taxon>Eukaryota</taxon>
        <taxon>Fungi</taxon>
        <taxon>Dikarya</taxon>
        <taxon>Ascomycota</taxon>
        <taxon>Pezizomycotina</taxon>
        <taxon>Dothideomycetes</taxon>
        <taxon>Pleosporomycetidae</taxon>
        <taxon>Pleosporales</taxon>
        <taxon>Pleosporineae</taxon>
        <taxon>Phaeosphaeriaceae</taxon>
        <taxon>Paraphoma</taxon>
    </lineage>
</organism>
<name>A0A8K0W442_9PLEO</name>
<dbReference type="AlphaFoldDB" id="A0A8K0W442"/>
<proteinExistence type="predicted"/>
<evidence type="ECO:0000256" key="1">
    <source>
        <dbReference type="SAM" id="SignalP"/>
    </source>
</evidence>
<sequence length="195" mass="20588">MKFSTSTVAAASLAVTAALPQSTPAPKPVVGDIFSVMAIRSGAPFHLGSIQAAQRGFRIGGPAQGAFCDRDNINYASFQLTNEGELYLNTDNPPQRAFVDRSGMGQGVFKYTTGAQDIGRNQERGPFTVDDDHNLVFVNANGATTGFQACPIGNDGGYSVWLDTGVLSPGGNSNCTGFIARAIKEDNPVKCQYTQ</sequence>
<keyword evidence="1" id="KW-0732">Signal</keyword>
<keyword evidence="3" id="KW-1185">Reference proteome</keyword>
<dbReference type="Proteomes" id="UP000813461">
    <property type="component" value="Unassembled WGS sequence"/>
</dbReference>
<feature type="signal peptide" evidence="1">
    <location>
        <begin position="1"/>
        <end position="18"/>
    </location>
</feature>
<accession>A0A8K0W442</accession>
<dbReference type="PANTHER" id="PTHR42047">
    <property type="entry name" value="PROTEIN, PUTATIVE (AFU_ORTHOLOGUE AFUA_6G03560)-RELATED"/>
    <property type="match status" value="1"/>
</dbReference>
<gene>
    <name evidence="2" type="ORF">FB567DRAFT_25972</name>
</gene>
<evidence type="ECO:0008006" key="4">
    <source>
        <dbReference type="Google" id="ProtNLM"/>
    </source>
</evidence>
<protein>
    <recommendedName>
        <fullName evidence="4">Cell wall protein PhiA</fullName>
    </recommendedName>
</protein>
<dbReference type="OrthoDB" id="4093325at2759"/>
<feature type="chain" id="PRO_5035467361" description="Cell wall protein PhiA" evidence="1">
    <location>
        <begin position="19"/>
        <end position="195"/>
    </location>
</feature>
<evidence type="ECO:0000313" key="3">
    <source>
        <dbReference type="Proteomes" id="UP000813461"/>
    </source>
</evidence>
<comment type="caution">
    <text evidence="2">The sequence shown here is derived from an EMBL/GenBank/DDBJ whole genome shotgun (WGS) entry which is preliminary data.</text>
</comment>
<evidence type="ECO:0000313" key="2">
    <source>
        <dbReference type="EMBL" id="KAH7095301.1"/>
    </source>
</evidence>
<dbReference type="PANTHER" id="PTHR42047:SF1">
    <property type="entry name" value="PROTEIN, PUTATIVE (AFU_ORTHOLOGUE AFUA_6G03560)-RELATED"/>
    <property type="match status" value="1"/>
</dbReference>